<accession>A0AAV4SI25</accession>
<organism evidence="3 4">
    <name type="scientific">Caerostris extrusa</name>
    <name type="common">Bark spider</name>
    <name type="synonym">Caerostris bankana</name>
    <dbReference type="NCBI Taxonomy" id="172846"/>
    <lineage>
        <taxon>Eukaryota</taxon>
        <taxon>Metazoa</taxon>
        <taxon>Ecdysozoa</taxon>
        <taxon>Arthropoda</taxon>
        <taxon>Chelicerata</taxon>
        <taxon>Arachnida</taxon>
        <taxon>Araneae</taxon>
        <taxon>Araneomorphae</taxon>
        <taxon>Entelegynae</taxon>
        <taxon>Araneoidea</taxon>
        <taxon>Araneidae</taxon>
        <taxon>Caerostris</taxon>
    </lineage>
</organism>
<evidence type="ECO:0000313" key="4">
    <source>
        <dbReference type="Proteomes" id="UP001054945"/>
    </source>
</evidence>
<proteinExistence type="predicted"/>
<gene>
    <name evidence="3" type="ORF">CEXT_435221</name>
</gene>
<evidence type="ECO:0000313" key="3">
    <source>
        <dbReference type="EMBL" id="GIY34088.1"/>
    </source>
</evidence>
<dbReference type="InterPro" id="IPR025875">
    <property type="entry name" value="Leu-rich_rpt_4"/>
</dbReference>
<dbReference type="SUPFAM" id="SSF52075">
    <property type="entry name" value="Outer arm dynein light chain 1"/>
    <property type="match status" value="1"/>
</dbReference>
<dbReference type="Gene3D" id="3.80.10.10">
    <property type="entry name" value="Ribonuclease Inhibitor"/>
    <property type="match status" value="1"/>
</dbReference>
<sequence length="91" mass="10461">MLTILCATRTLTAITAYEKQIFTPNEFYKMNRLTKLLLEGNRIATLDSEINALTRLQILSISNNQIRSISPNQIPRTLKHLYLAGQFIYAF</sequence>
<comment type="caution">
    <text evidence="3">The sequence shown here is derived from an EMBL/GenBank/DDBJ whole genome shotgun (WGS) entry which is preliminary data.</text>
</comment>
<name>A0AAV4SI25_CAEEX</name>
<evidence type="ECO:0000256" key="2">
    <source>
        <dbReference type="ARBA" id="ARBA00022737"/>
    </source>
</evidence>
<keyword evidence="2" id="KW-0677">Repeat</keyword>
<dbReference type="InterPro" id="IPR032675">
    <property type="entry name" value="LRR_dom_sf"/>
</dbReference>
<dbReference type="Pfam" id="PF12799">
    <property type="entry name" value="LRR_4"/>
    <property type="match status" value="1"/>
</dbReference>
<dbReference type="AlphaFoldDB" id="A0AAV4SI25"/>
<dbReference type="Proteomes" id="UP001054945">
    <property type="component" value="Unassembled WGS sequence"/>
</dbReference>
<reference evidence="3 4" key="1">
    <citation type="submission" date="2021-06" db="EMBL/GenBank/DDBJ databases">
        <title>Caerostris extrusa draft genome.</title>
        <authorList>
            <person name="Kono N."/>
            <person name="Arakawa K."/>
        </authorList>
    </citation>
    <scope>NUCLEOTIDE SEQUENCE [LARGE SCALE GENOMIC DNA]</scope>
</reference>
<dbReference type="InterPro" id="IPR001611">
    <property type="entry name" value="Leu-rich_rpt"/>
</dbReference>
<evidence type="ECO:0000256" key="1">
    <source>
        <dbReference type="ARBA" id="ARBA00022614"/>
    </source>
</evidence>
<keyword evidence="4" id="KW-1185">Reference proteome</keyword>
<dbReference type="EMBL" id="BPLR01009722">
    <property type="protein sequence ID" value="GIY34088.1"/>
    <property type="molecule type" value="Genomic_DNA"/>
</dbReference>
<keyword evidence="1" id="KW-0433">Leucine-rich repeat</keyword>
<protein>
    <submittedName>
        <fullName evidence="3">Uncharacterized protein</fullName>
    </submittedName>
</protein>
<dbReference type="PROSITE" id="PS51450">
    <property type="entry name" value="LRR"/>
    <property type="match status" value="1"/>
</dbReference>